<dbReference type="Proteomes" id="UP001301769">
    <property type="component" value="Unassembled WGS sequence"/>
</dbReference>
<protein>
    <recommendedName>
        <fullName evidence="2">RING-type E3 ubiquitin transferase</fullName>
        <ecNumber evidence="2">2.3.2.27</ecNumber>
    </recommendedName>
</protein>
<proteinExistence type="predicted"/>
<keyword evidence="6" id="KW-0862">Zinc</keyword>
<dbReference type="Gene3D" id="3.30.40.10">
    <property type="entry name" value="Zinc/RING finger domain, C3HC4 (zinc finger)"/>
    <property type="match status" value="1"/>
</dbReference>
<evidence type="ECO:0000256" key="2">
    <source>
        <dbReference type="ARBA" id="ARBA00012483"/>
    </source>
</evidence>
<keyword evidence="5" id="KW-0804">Transcription</keyword>
<comment type="catalytic activity">
    <reaction evidence="1">
        <text>S-ubiquitinyl-[E2 ubiquitin-conjugating enzyme]-L-cysteine + [acceptor protein]-L-lysine = [E2 ubiquitin-conjugating enzyme]-L-cysteine + N(6)-ubiquitinyl-[acceptor protein]-L-lysine.</text>
        <dbReference type="EC" id="2.3.2.27"/>
    </reaction>
</comment>
<evidence type="ECO:0000259" key="7">
    <source>
        <dbReference type="PROSITE" id="PS50089"/>
    </source>
</evidence>
<keyword evidence="6" id="KW-0863">Zinc-finger</keyword>
<accession>A0AAN6YFS8</accession>
<dbReference type="PANTHER" id="PTHR46077:SF1">
    <property type="entry name" value="TOP1 BINDING ARGININE_SERINE RICH PROTEIN, E3 UBIQUITIN LIGASE"/>
    <property type="match status" value="1"/>
</dbReference>
<dbReference type="SMART" id="SM00184">
    <property type="entry name" value="RING"/>
    <property type="match status" value="1"/>
</dbReference>
<comment type="caution">
    <text evidence="8">The sequence shown here is derived from an EMBL/GenBank/DDBJ whole genome shotgun (WGS) entry which is preliminary data.</text>
</comment>
<reference evidence="8" key="1">
    <citation type="journal article" date="2023" name="Mol. Phylogenet. Evol.">
        <title>Genome-scale phylogeny and comparative genomics of the fungal order Sordariales.</title>
        <authorList>
            <person name="Hensen N."/>
            <person name="Bonometti L."/>
            <person name="Westerberg I."/>
            <person name="Brannstrom I.O."/>
            <person name="Guillou S."/>
            <person name="Cros-Aarteil S."/>
            <person name="Calhoun S."/>
            <person name="Haridas S."/>
            <person name="Kuo A."/>
            <person name="Mondo S."/>
            <person name="Pangilinan J."/>
            <person name="Riley R."/>
            <person name="LaButti K."/>
            <person name="Andreopoulos B."/>
            <person name="Lipzen A."/>
            <person name="Chen C."/>
            <person name="Yan M."/>
            <person name="Daum C."/>
            <person name="Ng V."/>
            <person name="Clum A."/>
            <person name="Steindorff A."/>
            <person name="Ohm R.A."/>
            <person name="Martin F."/>
            <person name="Silar P."/>
            <person name="Natvig D.O."/>
            <person name="Lalanne C."/>
            <person name="Gautier V."/>
            <person name="Ament-Velasquez S.L."/>
            <person name="Kruys A."/>
            <person name="Hutchinson M.I."/>
            <person name="Powell A.J."/>
            <person name="Barry K."/>
            <person name="Miller A.N."/>
            <person name="Grigoriev I.V."/>
            <person name="Debuchy R."/>
            <person name="Gladieux P."/>
            <person name="Hiltunen Thoren M."/>
            <person name="Johannesson H."/>
        </authorList>
    </citation>
    <scope>NUCLEOTIDE SEQUENCE</scope>
    <source>
        <strain evidence="8">PSN293</strain>
    </source>
</reference>
<evidence type="ECO:0000256" key="6">
    <source>
        <dbReference type="PROSITE-ProRule" id="PRU00175"/>
    </source>
</evidence>
<keyword evidence="6" id="KW-0479">Metal-binding</keyword>
<dbReference type="GO" id="GO:0008270">
    <property type="term" value="F:zinc ion binding"/>
    <property type="evidence" value="ECO:0007669"/>
    <property type="project" value="UniProtKB-KW"/>
</dbReference>
<dbReference type="InterPro" id="IPR001841">
    <property type="entry name" value="Znf_RING"/>
</dbReference>
<dbReference type="Pfam" id="PF13639">
    <property type="entry name" value="zf-RING_2"/>
    <property type="match status" value="1"/>
</dbReference>
<feature type="non-terminal residue" evidence="8">
    <location>
        <position position="244"/>
    </location>
</feature>
<name>A0AAN6YFS8_9PEZI</name>
<keyword evidence="4" id="KW-0805">Transcription regulation</keyword>
<evidence type="ECO:0000313" key="8">
    <source>
        <dbReference type="EMBL" id="KAK4217276.1"/>
    </source>
</evidence>
<evidence type="ECO:0000256" key="5">
    <source>
        <dbReference type="ARBA" id="ARBA00023163"/>
    </source>
</evidence>
<organism evidence="8 9">
    <name type="scientific">Rhypophila decipiens</name>
    <dbReference type="NCBI Taxonomy" id="261697"/>
    <lineage>
        <taxon>Eukaryota</taxon>
        <taxon>Fungi</taxon>
        <taxon>Dikarya</taxon>
        <taxon>Ascomycota</taxon>
        <taxon>Pezizomycotina</taxon>
        <taxon>Sordariomycetes</taxon>
        <taxon>Sordariomycetidae</taxon>
        <taxon>Sordariales</taxon>
        <taxon>Naviculisporaceae</taxon>
        <taxon>Rhypophila</taxon>
    </lineage>
</organism>
<dbReference type="EMBL" id="MU858061">
    <property type="protein sequence ID" value="KAK4217276.1"/>
    <property type="molecule type" value="Genomic_DNA"/>
</dbReference>
<feature type="domain" description="RING-type" evidence="7">
    <location>
        <begin position="12"/>
        <end position="52"/>
    </location>
</feature>
<evidence type="ECO:0000256" key="1">
    <source>
        <dbReference type="ARBA" id="ARBA00000900"/>
    </source>
</evidence>
<dbReference type="AlphaFoldDB" id="A0AAN6YFS8"/>
<feature type="non-terminal residue" evidence="8">
    <location>
        <position position="1"/>
    </location>
</feature>
<dbReference type="GO" id="GO:0000209">
    <property type="term" value="P:protein polyubiquitination"/>
    <property type="evidence" value="ECO:0007669"/>
    <property type="project" value="TreeGrafter"/>
</dbReference>
<dbReference type="PANTHER" id="PTHR46077">
    <property type="entry name" value="E3 UBIQUITIN-PROTEIN LIGASE TOPORS"/>
    <property type="match status" value="1"/>
</dbReference>
<dbReference type="SUPFAM" id="SSF57850">
    <property type="entry name" value="RING/U-box"/>
    <property type="match status" value="1"/>
</dbReference>
<sequence length="244" mass="28613">SESADKAQSGICVICQENITSPCEAKPCGHNNFDYPCLATWLEFRETCPLCKAAVCEVRYFSEGEDGQTELRTYKVPEGSGWSTTRESGRREQTPDPVEAEWLRRRRHIYRENLYALHVGSNRRQVGESQYTELSPALFMARPELVSRARVWLQRELRIFDFLQTDVADPNSIDLTRPTRAEWIREFIIFLLKTVDIQDHSNQFEDRLSTYLGRKIARHLLHELRAWLRSPFDKPEDWDRAVQY</sequence>
<dbReference type="EC" id="2.3.2.27" evidence="2"/>
<evidence type="ECO:0000256" key="3">
    <source>
        <dbReference type="ARBA" id="ARBA00022679"/>
    </source>
</evidence>
<dbReference type="GO" id="GO:0006513">
    <property type="term" value="P:protein monoubiquitination"/>
    <property type="evidence" value="ECO:0007669"/>
    <property type="project" value="TreeGrafter"/>
</dbReference>
<keyword evidence="3" id="KW-0808">Transferase</keyword>
<dbReference type="GO" id="GO:0061630">
    <property type="term" value="F:ubiquitin protein ligase activity"/>
    <property type="evidence" value="ECO:0007669"/>
    <property type="project" value="UniProtKB-EC"/>
</dbReference>
<dbReference type="PROSITE" id="PS50089">
    <property type="entry name" value="ZF_RING_2"/>
    <property type="match status" value="1"/>
</dbReference>
<evidence type="ECO:0000256" key="4">
    <source>
        <dbReference type="ARBA" id="ARBA00023015"/>
    </source>
</evidence>
<dbReference type="InterPro" id="IPR013083">
    <property type="entry name" value="Znf_RING/FYVE/PHD"/>
</dbReference>
<evidence type="ECO:0000313" key="9">
    <source>
        <dbReference type="Proteomes" id="UP001301769"/>
    </source>
</evidence>
<reference evidence="8" key="2">
    <citation type="submission" date="2023-05" db="EMBL/GenBank/DDBJ databases">
        <authorList>
            <consortium name="Lawrence Berkeley National Laboratory"/>
            <person name="Steindorff A."/>
            <person name="Hensen N."/>
            <person name="Bonometti L."/>
            <person name="Westerberg I."/>
            <person name="Brannstrom I.O."/>
            <person name="Guillou S."/>
            <person name="Cros-Aarteil S."/>
            <person name="Calhoun S."/>
            <person name="Haridas S."/>
            <person name="Kuo A."/>
            <person name="Mondo S."/>
            <person name="Pangilinan J."/>
            <person name="Riley R."/>
            <person name="Labutti K."/>
            <person name="Andreopoulos B."/>
            <person name="Lipzen A."/>
            <person name="Chen C."/>
            <person name="Yanf M."/>
            <person name="Daum C."/>
            <person name="Ng V."/>
            <person name="Clum A."/>
            <person name="Ohm R."/>
            <person name="Martin F."/>
            <person name="Silar P."/>
            <person name="Natvig D."/>
            <person name="Lalanne C."/>
            <person name="Gautier V."/>
            <person name="Ament-Velasquez S.L."/>
            <person name="Kruys A."/>
            <person name="Hutchinson M.I."/>
            <person name="Powell A.J."/>
            <person name="Barry K."/>
            <person name="Miller A.N."/>
            <person name="Grigoriev I.V."/>
            <person name="Debuchy R."/>
            <person name="Gladieux P."/>
            <person name="Thoren M.H."/>
            <person name="Johannesson H."/>
        </authorList>
    </citation>
    <scope>NUCLEOTIDE SEQUENCE</scope>
    <source>
        <strain evidence="8">PSN293</strain>
    </source>
</reference>
<gene>
    <name evidence="8" type="ORF">QBC37DRAFT_255224</name>
</gene>
<keyword evidence="9" id="KW-1185">Reference proteome</keyword>